<organism evidence="2 3">
    <name type="scientific">Paraconiothyrium brasiliense</name>
    <dbReference type="NCBI Taxonomy" id="300254"/>
    <lineage>
        <taxon>Eukaryota</taxon>
        <taxon>Fungi</taxon>
        <taxon>Dikarya</taxon>
        <taxon>Ascomycota</taxon>
        <taxon>Pezizomycotina</taxon>
        <taxon>Dothideomycetes</taxon>
        <taxon>Pleosporomycetidae</taxon>
        <taxon>Pleosporales</taxon>
        <taxon>Massarineae</taxon>
        <taxon>Didymosphaeriaceae</taxon>
        <taxon>Paraconiothyrium</taxon>
    </lineage>
</organism>
<dbReference type="Gene3D" id="1.10.150.720">
    <property type="entry name" value="Haloacid dehalogenase-like hydrolase"/>
    <property type="match status" value="1"/>
</dbReference>
<comment type="caution">
    <text evidence="2">The sequence shown here is derived from an EMBL/GenBank/DDBJ whole genome shotgun (WGS) entry which is preliminary data.</text>
</comment>
<keyword evidence="3" id="KW-1185">Reference proteome</keyword>
<protein>
    <recommendedName>
        <fullName evidence="4">Haloacid dehalogenase</fullName>
    </recommendedName>
</protein>
<feature type="region of interest" description="Disordered" evidence="1">
    <location>
        <begin position="316"/>
        <end position="340"/>
    </location>
</feature>
<reference evidence="2 3" key="1">
    <citation type="submission" date="2024-02" db="EMBL/GenBank/DDBJ databases">
        <title>De novo assembly and annotation of 12 fungi associated with fruit tree decline syndrome in Ontario, Canada.</title>
        <authorList>
            <person name="Sulman M."/>
            <person name="Ellouze W."/>
            <person name="Ilyukhin E."/>
        </authorList>
    </citation>
    <scope>NUCLEOTIDE SEQUENCE [LARGE SCALE GENOMIC DNA]</scope>
    <source>
        <strain evidence="2 3">M42-189</strain>
    </source>
</reference>
<dbReference type="InterPro" id="IPR036412">
    <property type="entry name" value="HAD-like_sf"/>
</dbReference>
<dbReference type="Pfam" id="PF00702">
    <property type="entry name" value="Hydrolase"/>
    <property type="match status" value="1"/>
</dbReference>
<dbReference type="PANTHER" id="PTHR46191">
    <property type="match status" value="1"/>
</dbReference>
<dbReference type="Proteomes" id="UP001521785">
    <property type="component" value="Unassembled WGS sequence"/>
</dbReference>
<dbReference type="InterPro" id="IPR044924">
    <property type="entry name" value="HAD-SF_hydro_IA_REG-2-like_cap"/>
</dbReference>
<dbReference type="Gene3D" id="3.40.50.1000">
    <property type="entry name" value="HAD superfamily/HAD-like"/>
    <property type="match status" value="1"/>
</dbReference>
<evidence type="ECO:0000256" key="1">
    <source>
        <dbReference type="SAM" id="MobiDB-lite"/>
    </source>
</evidence>
<dbReference type="InterPro" id="IPR023214">
    <property type="entry name" value="HAD_sf"/>
</dbReference>
<name>A0ABR3RZV6_9PLEO</name>
<evidence type="ECO:0000313" key="2">
    <source>
        <dbReference type="EMBL" id="KAL1609962.1"/>
    </source>
</evidence>
<evidence type="ECO:0000313" key="3">
    <source>
        <dbReference type="Proteomes" id="UP001521785"/>
    </source>
</evidence>
<gene>
    <name evidence="2" type="ORF">SLS60_001627</name>
</gene>
<proteinExistence type="predicted"/>
<dbReference type="PANTHER" id="PTHR46191:SF2">
    <property type="entry name" value="HALOACID DEHALOGENASE-LIKE HYDROLASE DOMAIN-CONTAINING PROTEIN 3"/>
    <property type="match status" value="1"/>
</dbReference>
<accession>A0ABR3RZV6</accession>
<sequence length="340" mass="38011">MQATRPLARRNLLLCFDAFDTLYKPNVAVPAAYAFAAQRAGIDCVADGTSAKPVEQWSAKDYEPVYKSFKQAYKRQSAENPNYGKATGLGAEKWWANVIRATFLPFLKPQQEVPDALISELLQRYSSSEGYDLFPDAKAFFNILREARSQASSGSPWKWDRTVVGVISNSDDRVPSILSSLGLNVKPRRIGSSIQHIAEAEDISFVVHSYDVGYEKPDSRIFNAATDILAASSASIGPIDDYKRLYVGDSLSHDYIGAEKAGWHSVLIDRNGSEKEWRAEVERKTPLQTKWVGGEDGERKKIVVVNGLDELVNWHPKNKWTGERPGRKARKDRSRSGEEP</sequence>
<dbReference type="InterPro" id="IPR051828">
    <property type="entry name" value="HAD-like_hydrolase_domain"/>
</dbReference>
<evidence type="ECO:0008006" key="4">
    <source>
        <dbReference type="Google" id="ProtNLM"/>
    </source>
</evidence>
<dbReference type="SUPFAM" id="SSF56784">
    <property type="entry name" value="HAD-like"/>
    <property type="match status" value="1"/>
</dbReference>
<dbReference type="EMBL" id="JAKJXO020000002">
    <property type="protein sequence ID" value="KAL1609962.1"/>
    <property type="molecule type" value="Genomic_DNA"/>
</dbReference>